<keyword evidence="2" id="KW-1185">Reference proteome</keyword>
<evidence type="ECO:0000313" key="1">
    <source>
        <dbReference type="EMBL" id="KAJ9060972.1"/>
    </source>
</evidence>
<proteinExistence type="predicted"/>
<reference evidence="1" key="1">
    <citation type="submission" date="2022-04" db="EMBL/GenBank/DDBJ databases">
        <title>Genome of the entomopathogenic fungus Entomophthora muscae.</title>
        <authorList>
            <person name="Elya C."/>
            <person name="Lovett B.R."/>
            <person name="Lee E."/>
            <person name="Macias A.M."/>
            <person name="Hajek A.E."/>
            <person name="De Bivort B.L."/>
            <person name="Kasson M.T."/>
            <person name="De Fine Licht H.H."/>
            <person name="Stajich J.E."/>
        </authorList>
    </citation>
    <scope>NUCLEOTIDE SEQUENCE</scope>
    <source>
        <strain evidence="1">Berkeley</strain>
    </source>
</reference>
<dbReference type="Proteomes" id="UP001165960">
    <property type="component" value="Unassembled WGS sequence"/>
</dbReference>
<comment type="caution">
    <text evidence="1">The sequence shown here is derived from an EMBL/GenBank/DDBJ whole genome shotgun (WGS) entry which is preliminary data.</text>
</comment>
<accession>A0ACC2SF90</accession>
<sequence>MSTLSHPSAVPPGQSPITVVTTCDSQAAFKFWDLQNVGTFSGKDAARLKEVRSKLCNDSCIWHQDMFFETWEEWKVESKKRFIGHKPDPQHLLRQVKISQFSALQSFIVKLQDLVGIPTFKNTLTPAYAGLIRKANPSTLEEAYNLMRKNYTIYVEREQDEDVKANSKWNPFTVEANKKEPYFVETLEAKIKEMQTRFEAIYLAHKHPSRVTGYRQVQHNYPFTGNCYN</sequence>
<evidence type="ECO:0000313" key="2">
    <source>
        <dbReference type="Proteomes" id="UP001165960"/>
    </source>
</evidence>
<protein>
    <submittedName>
        <fullName evidence="1">Uncharacterized protein</fullName>
    </submittedName>
</protein>
<name>A0ACC2SF90_9FUNG</name>
<organism evidence="1 2">
    <name type="scientific">Entomophthora muscae</name>
    <dbReference type="NCBI Taxonomy" id="34485"/>
    <lineage>
        <taxon>Eukaryota</taxon>
        <taxon>Fungi</taxon>
        <taxon>Fungi incertae sedis</taxon>
        <taxon>Zoopagomycota</taxon>
        <taxon>Entomophthoromycotina</taxon>
        <taxon>Entomophthoromycetes</taxon>
        <taxon>Entomophthorales</taxon>
        <taxon>Entomophthoraceae</taxon>
        <taxon>Entomophthora</taxon>
    </lineage>
</organism>
<gene>
    <name evidence="1" type="ORF">DSO57_1025335</name>
</gene>
<dbReference type="EMBL" id="QTSX02005112">
    <property type="protein sequence ID" value="KAJ9060972.1"/>
    <property type="molecule type" value="Genomic_DNA"/>
</dbReference>